<dbReference type="GO" id="GO:0003677">
    <property type="term" value="F:DNA binding"/>
    <property type="evidence" value="ECO:0007669"/>
    <property type="project" value="UniProtKB-KW"/>
</dbReference>
<dbReference type="InterPro" id="IPR007627">
    <property type="entry name" value="RNA_pol_sigma70_r2"/>
</dbReference>
<comment type="similarity">
    <text evidence="1 6">Belongs to the sigma-70 factor family. ECF subfamily.</text>
</comment>
<sequence>MYIRVAGPNPRGELAPMKRRVNPDEQLMTALYTEHYAVLINFVSRYVNDRHKAEDLVQETLLRAWKHIDHLDPEPGRTRSYLLTIARNVVTNAWRAEQRRPKLVADENAVNSVPSADNVDQMVEGWLVAEALERLSPEHRAVIQQMYYEGQSVADAARRLSVPEGTVKSRAYYAVRALRTVFEEMGMLR</sequence>
<keyword evidence="4 6" id="KW-0238">DNA-binding</keyword>
<dbReference type="SUPFAM" id="SSF88946">
    <property type="entry name" value="Sigma2 domain of RNA polymerase sigma factors"/>
    <property type="match status" value="1"/>
</dbReference>
<evidence type="ECO:0000256" key="3">
    <source>
        <dbReference type="ARBA" id="ARBA00023082"/>
    </source>
</evidence>
<dbReference type="Pfam" id="PF04542">
    <property type="entry name" value="Sigma70_r2"/>
    <property type="match status" value="1"/>
</dbReference>
<dbReference type="InterPro" id="IPR013324">
    <property type="entry name" value="RNA_pol_sigma_r3/r4-like"/>
</dbReference>
<dbReference type="AlphaFoldDB" id="A0A1I2K0T3"/>
<dbReference type="InterPro" id="IPR000838">
    <property type="entry name" value="RNA_pol_sigma70_ECF_CS"/>
</dbReference>
<reference evidence="9 10" key="1">
    <citation type="submission" date="2016-10" db="EMBL/GenBank/DDBJ databases">
        <authorList>
            <person name="de Groot N.N."/>
        </authorList>
    </citation>
    <scope>NUCLEOTIDE SEQUENCE [LARGE SCALE GENOMIC DNA]</scope>
    <source>
        <strain evidence="9 10">DSM 43019</strain>
    </source>
</reference>
<dbReference type="Proteomes" id="UP000199645">
    <property type="component" value="Unassembled WGS sequence"/>
</dbReference>
<dbReference type="GO" id="GO:0016987">
    <property type="term" value="F:sigma factor activity"/>
    <property type="evidence" value="ECO:0007669"/>
    <property type="project" value="UniProtKB-KW"/>
</dbReference>
<protein>
    <recommendedName>
        <fullName evidence="6">RNA polymerase sigma factor</fullName>
    </recommendedName>
</protein>
<dbReference type="CDD" id="cd06171">
    <property type="entry name" value="Sigma70_r4"/>
    <property type="match status" value="1"/>
</dbReference>
<dbReference type="InterPro" id="IPR039425">
    <property type="entry name" value="RNA_pol_sigma-70-like"/>
</dbReference>
<proteinExistence type="inferred from homology"/>
<evidence type="ECO:0000313" key="10">
    <source>
        <dbReference type="Proteomes" id="UP000199645"/>
    </source>
</evidence>
<dbReference type="InterPro" id="IPR007630">
    <property type="entry name" value="RNA_pol_sigma70_r4"/>
</dbReference>
<organism evidence="9 10">
    <name type="scientific">Actinoplanes philippinensis</name>
    <dbReference type="NCBI Taxonomy" id="35752"/>
    <lineage>
        <taxon>Bacteria</taxon>
        <taxon>Bacillati</taxon>
        <taxon>Actinomycetota</taxon>
        <taxon>Actinomycetes</taxon>
        <taxon>Micromonosporales</taxon>
        <taxon>Micromonosporaceae</taxon>
        <taxon>Actinoplanes</taxon>
    </lineage>
</organism>
<gene>
    <name evidence="9" type="ORF">SAMN05421541_114236</name>
</gene>
<evidence type="ECO:0000259" key="8">
    <source>
        <dbReference type="Pfam" id="PF04545"/>
    </source>
</evidence>
<dbReference type="PANTHER" id="PTHR43133:SF52">
    <property type="entry name" value="ECF RNA POLYMERASE SIGMA FACTOR SIGL"/>
    <property type="match status" value="1"/>
</dbReference>
<evidence type="ECO:0000256" key="4">
    <source>
        <dbReference type="ARBA" id="ARBA00023125"/>
    </source>
</evidence>
<dbReference type="InterPro" id="IPR036388">
    <property type="entry name" value="WH-like_DNA-bd_sf"/>
</dbReference>
<dbReference type="NCBIfam" id="NF007227">
    <property type="entry name" value="PRK09645.1"/>
    <property type="match status" value="1"/>
</dbReference>
<dbReference type="NCBIfam" id="TIGR02937">
    <property type="entry name" value="sigma70-ECF"/>
    <property type="match status" value="1"/>
</dbReference>
<keyword evidence="10" id="KW-1185">Reference proteome</keyword>
<name>A0A1I2K0T3_9ACTN</name>
<keyword evidence="3 6" id="KW-0731">Sigma factor</keyword>
<evidence type="ECO:0000259" key="7">
    <source>
        <dbReference type="Pfam" id="PF04542"/>
    </source>
</evidence>
<dbReference type="STRING" id="35752.SAMN05421541_114236"/>
<dbReference type="InterPro" id="IPR014284">
    <property type="entry name" value="RNA_pol_sigma-70_dom"/>
</dbReference>
<dbReference type="PROSITE" id="PS01063">
    <property type="entry name" value="SIGMA70_ECF"/>
    <property type="match status" value="1"/>
</dbReference>
<dbReference type="GO" id="GO:0006352">
    <property type="term" value="P:DNA-templated transcription initiation"/>
    <property type="evidence" value="ECO:0007669"/>
    <property type="project" value="InterPro"/>
</dbReference>
<feature type="domain" description="RNA polymerase sigma-70 region 2" evidence="7">
    <location>
        <begin position="31"/>
        <end position="100"/>
    </location>
</feature>
<accession>A0A1I2K0T3</accession>
<keyword evidence="5 6" id="KW-0804">Transcription</keyword>
<dbReference type="Pfam" id="PF04545">
    <property type="entry name" value="Sigma70_r4"/>
    <property type="match status" value="1"/>
</dbReference>
<evidence type="ECO:0000256" key="5">
    <source>
        <dbReference type="ARBA" id="ARBA00023163"/>
    </source>
</evidence>
<dbReference type="InterPro" id="IPR013325">
    <property type="entry name" value="RNA_pol_sigma_r2"/>
</dbReference>
<dbReference type="Gene3D" id="1.10.10.10">
    <property type="entry name" value="Winged helix-like DNA-binding domain superfamily/Winged helix DNA-binding domain"/>
    <property type="match status" value="1"/>
</dbReference>
<dbReference type="EMBL" id="FONV01000014">
    <property type="protein sequence ID" value="SFF59999.1"/>
    <property type="molecule type" value="Genomic_DNA"/>
</dbReference>
<dbReference type="SUPFAM" id="SSF88659">
    <property type="entry name" value="Sigma3 and sigma4 domains of RNA polymerase sigma factors"/>
    <property type="match status" value="1"/>
</dbReference>
<dbReference type="PANTHER" id="PTHR43133">
    <property type="entry name" value="RNA POLYMERASE ECF-TYPE SIGMA FACTO"/>
    <property type="match status" value="1"/>
</dbReference>
<evidence type="ECO:0000313" key="9">
    <source>
        <dbReference type="EMBL" id="SFF59999.1"/>
    </source>
</evidence>
<evidence type="ECO:0000256" key="2">
    <source>
        <dbReference type="ARBA" id="ARBA00023015"/>
    </source>
</evidence>
<dbReference type="Gene3D" id="1.10.1740.10">
    <property type="match status" value="1"/>
</dbReference>
<feature type="domain" description="RNA polymerase sigma-70 region 4" evidence="8">
    <location>
        <begin position="131"/>
        <end position="179"/>
    </location>
</feature>
<keyword evidence="2 6" id="KW-0805">Transcription regulation</keyword>
<evidence type="ECO:0000256" key="6">
    <source>
        <dbReference type="RuleBase" id="RU000716"/>
    </source>
</evidence>
<evidence type="ECO:0000256" key="1">
    <source>
        <dbReference type="ARBA" id="ARBA00010641"/>
    </source>
</evidence>